<feature type="domain" description="FAD-binding" evidence="4">
    <location>
        <begin position="35"/>
        <end position="370"/>
    </location>
</feature>
<evidence type="ECO:0000259" key="4">
    <source>
        <dbReference type="Pfam" id="PF01494"/>
    </source>
</evidence>
<dbReference type="InterPro" id="IPR050641">
    <property type="entry name" value="RIFMO-like"/>
</dbReference>
<dbReference type="Gene3D" id="3.40.30.120">
    <property type="match status" value="1"/>
</dbReference>
<gene>
    <name evidence="5" type="ORF">E8M01_27970</name>
</gene>
<dbReference type="RefSeq" id="WP_136963150.1">
    <property type="nucleotide sequence ID" value="NZ_CP039690.1"/>
</dbReference>
<sequence length="560" mass="61037">MRPKGRGPLESLYFDYPVFAAEPAPELSGQSRPHPVVIVGAGPIGMTAALTLARYGVKSVMLEAKNTFNDGSRAICIARQSFQILDQVGAVAPFLEKSLGWTRGRSFYRGREIYAFEMPHGGHEKYLPMYNLEQQYIEQFLHQAVARSDLIDMRWQSAVTGIAAGDDSVTLDVGSPHGAYRLAADYVLAADGARSTVRSKLGLRLSGQNYEGRYVIADIQMDHDYPTERRAFFEPASNPGGTVLVHRQPDNIWRIDYQLKDGESEDEAMREETIRARVGAILADIGHRGDWALEWWSVYTANTLCLDDYRRGRVMFIGDSAHIVPIFGVRGLNNGFADAQNIGWKLAYVLDGAAGEALLDSYSPERRGATLDVFANATKSTRFMTPPTRGWKLMREAVLSLALGHDFARAFADPRQMLPYSYAESPLTLWPDRDRDFAGGPPCGAASANARLADGGFLLDHAGDGFTALVFAEGPLSAGMASLLASLGRLDRRFKALTIGGGGQAGAIADPDGNVAGRYDARPGTVYLLRPDLHVAGRWRDAVSDEIIASLSACLGRSAP</sequence>
<name>A0A4D7BIS0_9HYPH</name>
<dbReference type="EMBL" id="CP039690">
    <property type="protein sequence ID" value="QCI67722.1"/>
    <property type="molecule type" value="Genomic_DNA"/>
</dbReference>
<dbReference type="SUPFAM" id="SSF51905">
    <property type="entry name" value="FAD/NAD(P)-binding domain"/>
    <property type="match status" value="1"/>
</dbReference>
<dbReference type="AlphaFoldDB" id="A0A4D7BIS0"/>
<dbReference type="PANTHER" id="PTHR43004:SF19">
    <property type="entry name" value="BINDING MONOOXYGENASE, PUTATIVE (JCVI)-RELATED"/>
    <property type="match status" value="1"/>
</dbReference>
<proteinExistence type="predicted"/>
<dbReference type="Gene3D" id="3.30.70.2450">
    <property type="match status" value="1"/>
</dbReference>
<dbReference type="GO" id="GO:0016709">
    <property type="term" value="F:oxidoreductase activity, acting on paired donors, with incorporation or reduction of molecular oxygen, NAD(P)H as one donor, and incorporation of one atom of oxygen"/>
    <property type="evidence" value="ECO:0007669"/>
    <property type="project" value="UniProtKB-ARBA"/>
</dbReference>
<evidence type="ECO:0000256" key="1">
    <source>
        <dbReference type="ARBA" id="ARBA00001974"/>
    </source>
</evidence>
<reference evidence="5 6" key="1">
    <citation type="submission" date="2019-04" db="EMBL/GenBank/DDBJ databases">
        <title>Phreatobacter aquaticus sp. nov.</title>
        <authorList>
            <person name="Choi A."/>
        </authorList>
    </citation>
    <scope>NUCLEOTIDE SEQUENCE [LARGE SCALE GENOMIC DNA]</scope>
    <source>
        <strain evidence="5 6">KCTC 52518</strain>
    </source>
</reference>
<evidence type="ECO:0000313" key="5">
    <source>
        <dbReference type="EMBL" id="QCI67722.1"/>
    </source>
</evidence>
<evidence type="ECO:0000313" key="6">
    <source>
        <dbReference type="Proteomes" id="UP000298781"/>
    </source>
</evidence>
<dbReference type="Gene3D" id="3.50.50.60">
    <property type="entry name" value="FAD/NAD(P)-binding domain"/>
    <property type="match status" value="1"/>
</dbReference>
<dbReference type="Pfam" id="PF01494">
    <property type="entry name" value="FAD_binding_3"/>
    <property type="match status" value="1"/>
</dbReference>
<keyword evidence="5" id="KW-0503">Monooxygenase</keyword>
<keyword evidence="5" id="KW-0560">Oxidoreductase</keyword>
<dbReference type="InterPro" id="IPR002938">
    <property type="entry name" value="FAD-bd"/>
</dbReference>
<keyword evidence="6" id="KW-1185">Reference proteome</keyword>
<dbReference type="NCBIfam" id="NF006002">
    <property type="entry name" value="PRK08132.1"/>
    <property type="match status" value="1"/>
</dbReference>
<dbReference type="OrthoDB" id="9791689at2"/>
<dbReference type="KEGG" id="pstg:E8M01_27970"/>
<dbReference type="InterPro" id="IPR036188">
    <property type="entry name" value="FAD/NAD-bd_sf"/>
</dbReference>
<protein>
    <submittedName>
        <fullName evidence="5">Monooxygenase</fullName>
    </submittedName>
</protein>
<evidence type="ECO:0000256" key="3">
    <source>
        <dbReference type="ARBA" id="ARBA00022827"/>
    </source>
</evidence>
<organism evidence="5 6">
    <name type="scientific">Phreatobacter stygius</name>
    <dbReference type="NCBI Taxonomy" id="1940610"/>
    <lineage>
        <taxon>Bacteria</taxon>
        <taxon>Pseudomonadati</taxon>
        <taxon>Pseudomonadota</taxon>
        <taxon>Alphaproteobacteria</taxon>
        <taxon>Hyphomicrobiales</taxon>
        <taxon>Phreatobacteraceae</taxon>
        <taxon>Phreatobacter</taxon>
    </lineage>
</organism>
<keyword evidence="2" id="KW-0285">Flavoprotein</keyword>
<dbReference type="PANTHER" id="PTHR43004">
    <property type="entry name" value="TRK SYSTEM POTASSIUM UPTAKE PROTEIN"/>
    <property type="match status" value="1"/>
</dbReference>
<dbReference type="GO" id="GO:0071949">
    <property type="term" value="F:FAD binding"/>
    <property type="evidence" value="ECO:0007669"/>
    <property type="project" value="InterPro"/>
</dbReference>
<keyword evidence="3" id="KW-0274">FAD</keyword>
<dbReference type="Proteomes" id="UP000298781">
    <property type="component" value="Chromosome"/>
</dbReference>
<comment type="cofactor">
    <cofactor evidence="1">
        <name>FAD</name>
        <dbReference type="ChEBI" id="CHEBI:57692"/>
    </cofactor>
</comment>
<accession>A0A4D7BIS0</accession>
<evidence type="ECO:0000256" key="2">
    <source>
        <dbReference type="ARBA" id="ARBA00022630"/>
    </source>
</evidence>
<dbReference type="PRINTS" id="PR00420">
    <property type="entry name" value="RNGMNOXGNASE"/>
</dbReference>